<keyword evidence="2" id="KW-1185">Reference proteome</keyword>
<organism evidence="1 2">
    <name type="scientific">Pseudomonas phage PaMx41</name>
    <dbReference type="NCBI Taxonomy" id="1815976"/>
    <lineage>
        <taxon>Viruses</taxon>
        <taxon>Duplodnaviria</taxon>
        <taxon>Heunggongvirae</taxon>
        <taxon>Uroviricota</taxon>
        <taxon>Caudoviricetes</taxon>
        <taxon>Fredfastierviridae</taxon>
        <taxon>Jamesmcgillvirus</taxon>
        <taxon>Jamesmcgillvirus PaMx41</taxon>
    </lineage>
</organism>
<gene>
    <name evidence="1" type="ORF">PaMx41_ORF20</name>
</gene>
<evidence type="ECO:0000313" key="1">
    <source>
        <dbReference type="EMBL" id="ANA48983.1"/>
    </source>
</evidence>
<reference evidence="1 2" key="1">
    <citation type="journal article" date="2016" name="Appl. Environ. Microbiol.">
        <title>Genomic and Transcriptional Mapping of PaMx41, Archetype of a New Lineage of Bacteriophages Infecting Pseudomonas aeruginosa.</title>
        <authorList>
            <person name="Cruz-Plancarte I."/>
            <person name="Cazares A."/>
            <person name="Guarneros G."/>
        </authorList>
    </citation>
    <scope>NUCLEOTIDE SEQUENCE [LARGE SCALE GENOMIC DNA]</scope>
</reference>
<name>A0A1C8HQ42_BPPP4</name>
<sequence length="1031" mass="115489">MADSRGMYLDTSRSMLVIDPAKMPNNLGKATAEDTTDSSFPVIAYHGWNILPTPMGYKSAFGLMPYLRADPQPDDGNPLKQLRKQDLFTYQTINFYNLGVMLTEGGFWMYSSIGNYKSGIDLDLEEWVQIFPVPTAQDTLYLWTRCVIDNTIYIYHQGDPEIYVLADYGKIQQWKAKPNTTLVVESVDWQFGIVKFIPTFLNMEGQVGLFKADNRLGMWDTDNAIAWSSAVDKQDFKPDATTFAGVTKFASVDGQISMILQHGPGFIIYASRSISICTPITGTPEKFSGRAILNKTGVPYYFQATMGQPDTVHFSWTNSGLLRITNGNPEFIEPDVSNFLMNNFQVIRPMVINGSHLFISVANNSRDSANSRYAVLVYDGKGKPGYFNPPRYEYPDQAIDWLHDFIWGQLPEYQEQLPEYETIPPDNDPPPLAEQRPLIPCYEGYTFIPPSGFETIDWNTGTGTTISVPSIPSFRFPGGVYNMIDPQIHGLNQDTALWRYEAGPIVSPPGAHFIDKAGEEFAQIWTQMVTDLNAVRDKLGDVLRDTNKSLTNSGEMDFVGDRETCRAKPVPDIPPVLLLEEDPNTIWIPEAKRTISNLLIDIKMEIESNGCDVKVIATVADYTVETGWRVIDEGWQDCNIDDPDNYKWGYVSAPGVPPDTAAIGKRENLVKKVEGSEVEVTVFQCKCSGFGYFPAGGFSFRKTHSRSIFKPCSPTPQVTVITMPPNTIPDFPAEKDLLYPPYENSGGGFGYPNQFPGNGKGWIREPGSSDFGFPDTFPTWANIGKGFQVPYYPVYDKAYVLDLRLGKYGVYSDPHVLIWEALPSNRAQKIEQGNTQAGDYQYRVLSEIGAGAVCGIPLEWDGEQTGYRDLARFNNLPILLASFNALSLVRLGKIGYRRAGFTELHGISIDVGSTVFNQNDTCHVNIYGATDNIKFNPYQSPDDGPFPIGDQLWKDYSYWNPDDRNMGAYVHTNMFGFKLQGYPSATAEIPFLRTARWFIVELRGQFDISSIVLYGKPVGRLRFVSDPFTPT</sequence>
<accession>A0A1C8HQ42</accession>
<dbReference type="Proteomes" id="UP000230640">
    <property type="component" value="Segment"/>
</dbReference>
<dbReference type="EMBL" id="KU884563">
    <property type="protein sequence ID" value="ANA48983.1"/>
    <property type="molecule type" value="Genomic_DNA"/>
</dbReference>
<protein>
    <submittedName>
        <fullName evidence="1">Structural protein</fullName>
    </submittedName>
</protein>
<evidence type="ECO:0000313" key="2">
    <source>
        <dbReference type="Proteomes" id="UP000230640"/>
    </source>
</evidence>
<proteinExistence type="predicted"/>